<comment type="caution">
    <text evidence="1">The sequence shown here is derived from an EMBL/GenBank/DDBJ whole genome shotgun (WGS) entry which is preliminary data.</text>
</comment>
<protein>
    <recommendedName>
        <fullName evidence="3">Minor tail protein</fullName>
    </recommendedName>
</protein>
<dbReference type="OrthoDB" id="4719558at2"/>
<reference evidence="1 2" key="1">
    <citation type="submission" date="2020-08" db="EMBL/GenBank/DDBJ databases">
        <title>Sequencing the genomes of 1000 actinobacteria strains.</title>
        <authorList>
            <person name="Klenk H.-P."/>
        </authorList>
    </citation>
    <scope>NUCLEOTIDE SEQUENCE [LARGE SCALE GENOMIC DNA]</scope>
    <source>
        <strain evidence="1 2">DSM 45258</strain>
    </source>
</reference>
<evidence type="ECO:0000313" key="2">
    <source>
        <dbReference type="Proteomes" id="UP000567922"/>
    </source>
</evidence>
<keyword evidence="2" id="KW-1185">Reference proteome</keyword>
<dbReference type="EMBL" id="JACHWS010000008">
    <property type="protein sequence ID" value="MBB3040153.1"/>
    <property type="molecule type" value="Genomic_DNA"/>
</dbReference>
<dbReference type="Proteomes" id="UP000567922">
    <property type="component" value="Unassembled WGS sequence"/>
</dbReference>
<sequence length="281" mass="31741">MILVDEAQIIYRSPSGRCWHLSGRPFEGREGVTLGTDPQNMHAAPTTLLFQEGARQIGATYTGRVVSRRDVSIEVSVRADSQFGFSTTRTEWLKDLDYHQAGWLHVWTPQTGWRTLKVRKRAEPVPFVKKNATKIKWDKYMIPLVAENPYWEGIRETSFWRNKSGLGRGTLHIRNPGVVAVHPRFTLVGPGTPWIQDGPGGPLIEFPAMQAGEVWLVDTNPRSKTIRTSTGMNLYPRMRGRKFRGSYPPGTSTPIEVRFTGNAALSSQILAVSYPRYEGWM</sequence>
<dbReference type="AlphaFoldDB" id="A0A839RWD1"/>
<accession>A0A839RWD1</accession>
<proteinExistence type="predicted"/>
<organism evidence="1 2">
    <name type="scientific">Hoyosella altamirensis</name>
    <dbReference type="NCBI Taxonomy" id="616997"/>
    <lineage>
        <taxon>Bacteria</taxon>
        <taxon>Bacillati</taxon>
        <taxon>Actinomycetota</taxon>
        <taxon>Actinomycetes</taxon>
        <taxon>Mycobacteriales</taxon>
        <taxon>Hoyosellaceae</taxon>
        <taxon>Hoyosella</taxon>
    </lineage>
</organism>
<gene>
    <name evidence="1" type="ORF">FHU29_004648</name>
</gene>
<evidence type="ECO:0008006" key="3">
    <source>
        <dbReference type="Google" id="ProtNLM"/>
    </source>
</evidence>
<dbReference type="RefSeq" id="WP_064442667.1">
    <property type="nucleotide sequence ID" value="NZ_BDDI01000034.1"/>
</dbReference>
<evidence type="ECO:0000313" key="1">
    <source>
        <dbReference type="EMBL" id="MBB3040153.1"/>
    </source>
</evidence>
<name>A0A839RWD1_9ACTN</name>